<comment type="caution">
    <text evidence="1">The sequence shown here is derived from an EMBL/GenBank/DDBJ whole genome shotgun (WGS) entry which is preliminary data.</text>
</comment>
<proteinExistence type="predicted"/>
<accession>A0AAD3XF92</accession>
<organism evidence="1 2">
    <name type="scientific">Nepenthes gracilis</name>
    <name type="common">Slender pitcher plant</name>
    <dbReference type="NCBI Taxonomy" id="150966"/>
    <lineage>
        <taxon>Eukaryota</taxon>
        <taxon>Viridiplantae</taxon>
        <taxon>Streptophyta</taxon>
        <taxon>Embryophyta</taxon>
        <taxon>Tracheophyta</taxon>
        <taxon>Spermatophyta</taxon>
        <taxon>Magnoliopsida</taxon>
        <taxon>eudicotyledons</taxon>
        <taxon>Gunneridae</taxon>
        <taxon>Pentapetalae</taxon>
        <taxon>Caryophyllales</taxon>
        <taxon>Nepenthaceae</taxon>
        <taxon>Nepenthes</taxon>
    </lineage>
</organism>
<name>A0AAD3XF92_NEPGR</name>
<dbReference type="EMBL" id="BSYO01000003">
    <property type="protein sequence ID" value="GMH02668.1"/>
    <property type="molecule type" value="Genomic_DNA"/>
</dbReference>
<gene>
    <name evidence="1" type="ORF">Nepgr_004507</name>
</gene>
<sequence>MNFGDLSDDFFLTDKDQNKILVSGYIPAVGDKRSIVDDGVVVMYAKQSQNLLIQAYFDQARGASATCFLEVMHDASYLTCFSFLRAPDSSEPMPDPFSPISHE</sequence>
<dbReference type="Proteomes" id="UP001279734">
    <property type="component" value="Unassembled WGS sequence"/>
</dbReference>
<reference evidence="1" key="1">
    <citation type="submission" date="2023-05" db="EMBL/GenBank/DDBJ databases">
        <title>Nepenthes gracilis genome sequencing.</title>
        <authorList>
            <person name="Fukushima K."/>
        </authorList>
    </citation>
    <scope>NUCLEOTIDE SEQUENCE</scope>
    <source>
        <strain evidence="1">SING2019-196</strain>
    </source>
</reference>
<evidence type="ECO:0000313" key="2">
    <source>
        <dbReference type="Proteomes" id="UP001279734"/>
    </source>
</evidence>
<dbReference type="AlphaFoldDB" id="A0AAD3XF92"/>
<protein>
    <submittedName>
        <fullName evidence="1">Uncharacterized protein</fullName>
    </submittedName>
</protein>
<evidence type="ECO:0000313" key="1">
    <source>
        <dbReference type="EMBL" id="GMH02668.1"/>
    </source>
</evidence>
<keyword evidence="2" id="KW-1185">Reference proteome</keyword>